<dbReference type="EMBL" id="BGZK01000142">
    <property type="protein sequence ID" value="GBP22675.1"/>
    <property type="molecule type" value="Genomic_DNA"/>
</dbReference>
<organism evidence="1 2">
    <name type="scientific">Eumeta variegata</name>
    <name type="common">Bagworm moth</name>
    <name type="synonym">Eumeta japonica</name>
    <dbReference type="NCBI Taxonomy" id="151549"/>
    <lineage>
        <taxon>Eukaryota</taxon>
        <taxon>Metazoa</taxon>
        <taxon>Ecdysozoa</taxon>
        <taxon>Arthropoda</taxon>
        <taxon>Hexapoda</taxon>
        <taxon>Insecta</taxon>
        <taxon>Pterygota</taxon>
        <taxon>Neoptera</taxon>
        <taxon>Endopterygota</taxon>
        <taxon>Lepidoptera</taxon>
        <taxon>Glossata</taxon>
        <taxon>Ditrysia</taxon>
        <taxon>Tineoidea</taxon>
        <taxon>Psychidae</taxon>
        <taxon>Oiketicinae</taxon>
        <taxon>Eumeta</taxon>
    </lineage>
</organism>
<accession>A0A4C1U8H1</accession>
<keyword evidence="2" id="KW-1185">Reference proteome</keyword>
<evidence type="ECO:0000313" key="2">
    <source>
        <dbReference type="Proteomes" id="UP000299102"/>
    </source>
</evidence>
<gene>
    <name evidence="1" type="ORF">EVAR_13956_1</name>
</gene>
<reference evidence="1 2" key="1">
    <citation type="journal article" date="2019" name="Commun. Biol.">
        <title>The bagworm genome reveals a unique fibroin gene that provides high tensile strength.</title>
        <authorList>
            <person name="Kono N."/>
            <person name="Nakamura H."/>
            <person name="Ohtoshi R."/>
            <person name="Tomita M."/>
            <person name="Numata K."/>
            <person name="Arakawa K."/>
        </authorList>
    </citation>
    <scope>NUCLEOTIDE SEQUENCE [LARGE SCALE GENOMIC DNA]</scope>
</reference>
<evidence type="ECO:0000313" key="1">
    <source>
        <dbReference type="EMBL" id="GBP22675.1"/>
    </source>
</evidence>
<protein>
    <submittedName>
        <fullName evidence="1">Uncharacterized protein</fullName>
    </submittedName>
</protein>
<sequence length="98" mass="10672">MRIPKAWFTLSPSEQGNEEGSGQRENVNKILLLLLALLLALPGAPAIVGFSYGSQRTGSASGSTCLHSTLSLTCRPAFEREERVVFFCLCPGLEVRIY</sequence>
<dbReference type="Proteomes" id="UP000299102">
    <property type="component" value="Unassembled WGS sequence"/>
</dbReference>
<name>A0A4C1U8H1_EUMVA</name>
<dbReference type="AlphaFoldDB" id="A0A4C1U8H1"/>
<proteinExistence type="predicted"/>
<comment type="caution">
    <text evidence="1">The sequence shown here is derived from an EMBL/GenBank/DDBJ whole genome shotgun (WGS) entry which is preliminary data.</text>
</comment>